<proteinExistence type="predicted"/>
<reference evidence="2 3" key="1">
    <citation type="submission" date="2018-10" db="EMBL/GenBank/DDBJ databases">
        <title>Genomic Encyclopedia of Archaeal and Bacterial Type Strains, Phase II (KMG-II): from individual species to whole genera.</title>
        <authorList>
            <person name="Goeker M."/>
        </authorList>
    </citation>
    <scope>NUCLEOTIDE SEQUENCE [LARGE SCALE GENOMIC DNA]</scope>
    <source>
        <strain evidence="2 3">RP-AC37</strain>
    </source>
</reference>
<dbReference type="InterPro" id="IPR036866">
    <property type="entry name" value="RibonucZ/Hydroxyglut_hydro"/>
</dbReference>
<feature type="domain" description="Metallo-beta-lactamase" evidence="1">
    <location>
        <begin position="10"/>
        <end position="225"/>
    </location>
</feature>
<dbReference type="PANTHER" id="PTHR43546">
    <property type="entry name" value="UPF0173 METAL-DEPENDENT HYDROLASE MJ1163-RELATED"/>
    <property type="match status" value="1"/>
</dbReference>
<organism evidence="2 3">
    <name type="scientific">Motilibacter peucedani</name>
    <dbReference type="NCBI Taxonomy" id="598650"/>
    <lineage>
        <taxon>Bacteria</taxon>
        <taxon>Bacillati</taxon>
        <taxon>Actinomycetota</taxon>
        <taxon>Actinomycetes</taxon>
        <taxon>Motilibacterales</taxon>
        <taxon>Motilibacteraceae</taxon>
        <taxon>Motilibacter</taxon>
    </lineage>
</organism>
<dbReference type="EMBL" id="RBWV01000010">
    <property type="protein sequence ID" value="RKS77812.1"/>
    <property type="molecule type" value="Genomic_DNA"/>
</dbReference>
<gene>
    <name evidence="2" type="ORF">CLV35_1510</name>
</gene>
<comment type="caution">
    <text evidence="2">The sequence shown here is derived from an EMBL/GenBank/DDBJ whole genome shotgun (WGS) entry which is preliminary data.</text>
</comment>
<protein>
    <submittedName>
        <fullName evidence="2">L-ascorbate metabolism protein UlaG (Beta-lactamase superfamily)</fullName>
    </submittedName>
</protein>
<dbReference type="FunCoup" id="A0A420XSE2">
    <property type="interactions" value="134"/>
</dbReference>
<dbReference type="PANTHER" id="PTHR43546:SF7">
    <property type="entry name" value="METALLO-BETA-LACTAMASE DOMAIN-CONTAINING PROTEIN"/>
    <property type="match status" value="1"/>
</dbReference>
<dbReference type="InterPro" id="IPR050114">
    <property type="entry name" value="UPF0173_UPF0282_UlaG_hydrolase"/>
</dbReference>
<dbReference type="Proteomes" id="UP000281955">
    <property type="component" value="Unassembled WGS sequence"/>
</dbReference>
<evidence type="ECO:0000313" key="3">
    <source>
        <dbReference type="Proteomes" id="UP000281955"/>
    </source>
</evidence>
<dbReference type="AlphaFoldDB" id="A0A420XSE2"/>
<dbReference type="SMART" id="SM00849">
    <property type="entry name" value="Lactamase_B"/>
    <property type="match status" value="1"/>
</dbReference>
<dbReference type="Gene3D" id="3.60.15.10">
    <property type="entry name" value="Ribonuclease Z/Hydroxyacylglutathione hydrolase-like"/>
    <property type="match status" value="1"/>
</dbReference>
<dbReference type="RefSeq" id="WP_121192803.1">
    <property type="nucleotide sequence ID" value="NZ_RBWV01000010.1"/>
</dbReference>
<accession>A0A420XSE2</accession>
<name>A0A420XSE2_9ACTN</name>
<dbReference type="InterPro" id="IPR001279">
    <property type="entry name" value="Metallo-B-lactamas"/>
</dbReference>
<dbReference type="SUPFAM" id="SSF56281">
    <property type="entry name" value="Metallo-hydrolase/oxidoreductase"/>
    <property type="match status" value="1"/>
</dbReference>
<evidence type="ECO:0000313" key="2">
    <source>
        <dbReference type="EMBL" id="RKS77812.1"/>
    </source>
</evidence>
<evidence type="ECO:0000259" key="1">
    <source>
        <dbReference type="SMART" id="SM00849"/>
    </source>
</evidence>
<dbReference type="Pfam" id="PF12706">
    <property type="entry name" value="Lactamase_B_2"/>
    <property type="match status" value="1"/>
</dbReference>
<keyword evidence="3" id="KW-1185">Reference proteome</keyword>
<sequence>MSEDSLRFVGNATTLIRRDGFTVLTDPHFLHQGQRAYFGLGLSARRLLEPTMQVGDVPPLDAVALSHLHGDHYDRVAHAGLDASVPVVTTVQGARRLGRRKVRTEGLRTWESWETAKDGATLRLTSLPGRHAPGALQAAIPKVMGTMLEFERQGRQPYRIYQSGDTLVHDDLREIARRYPDIDLLLLHLGGTRILGVTLTMDGRRGADFLELLDITRRTAVLPIHYGEYALMRSPLSDFRAEVERRGLDLDVRWVERGGVLAL</sequence>
<dbReference type="OrthoDB" id="3204284at2"/>
<dbReference type="InParanoid" id="A0A420XSE2"/>